<proteinExistence type="predicted"/>
<feature type="domain" description="Lsr2 dimerization" evidence="3">
    <location>
        <begin position="1"/>
        <end position="58"/>
    </location>
</feature>
<evidence type="ECO:0000256" key="1">
    <source>
        <dbReference type="ARBA" id="ARBA00023125"/>
    </source>
</evidence>
<dbReference type="EMBL" id="JBHSAX010000019">
    <property type="protein sequence ID" value="MFC3964878.1"/>
    <property type="molecule type" value="Genomic_DNA"/>
</dbReference>
<evidence type="ECO:0000259" key="3">
    <source>
        <dbReference type="Pfam" id="PF11774"/>
    </source>
</evidence>
<dbReference type="RefSeq" id="WP_378615271.1">
    <property type="nucleotide sequence ID" value="NZ_JBHSAX010000019.1"/>
</dbReference>
<dbReference type="Gene3D" id="3.30.60.230">
    <property type="entry name" value="Lsr2, dimerization domain"/>
    <property type="match status" value="1"/>
</dbReference>
<evidence type="ECO:0000256" key="2">
    <source>
        <dbReference type="SAM" id="MobiDB-lite"/>
    </source>
</evidence>
<dbReference type="InterPro" id="IPR042261">
    <property type="entry name" value="Lsr2-like_dimerization"/>
</dbReference>
<dbReference type="Gene3D" id="4.10.320.10">
    <property type="entry name" value="E3-binding domain"/>
    <property type="match status" value="1"/>
</dbReference>
<dbReference type="Pfam" id="PF11774">
    <property type="entry name" value="Lsr2"/>
    <property type="match status" value="1"/>
</dbReference>
<gene>
    <name evidence="5" type="ORF">ACFO0B_23070</name>
</gene>
<organism evidence="5 6">
    <name type="scientific">Nocardia jiangsuensis</name>
    <dbReference type="NCBI Taxonomy" id="1691563"/>
    <lineage>
        <taxon>Bacteria</taxon>
        <taxon>Bacillati</taxon>
        <taxon>Actinomycetota</taxon>
        <taxon>Actinomycetes</taxon>
        <taxon>Mycobacteriales</taxon>
        <taxon>Nocardiaceae</taxon>
        <taxon>Nocardia</taxon>
    </lineage>
</organism>
<evidence type="ECO:0000313" key="6">
    <source>
        <dbReference type="Proteomes" id="UP001595696"/>
    </source>
</evidence>
<comment type="caution">
    <text evidence="5">The sequence shown here is derived from an EMBL/GenBank/DDBJ whole genome shotgun (WGS) entry which is preliminary data.</text>
</comment>
<feature type="compositionally biased region" description="Basic residues" evidence="2">
    <location>
        <begin position="54"/>
        <end position="65"/>
    </location>
</feature>
<dbReference type="InterPro" id="IPR024412">
    <property type="entry name" value="Lsr2_dim_dom"/>
</dbReference>
<protein>
    <submittedName>
        <fullName evidence="5">Lsr2 family protein</fullName>
    </submittedName>
</protein>
<sequence length="118" mass="13121">MAKKVIVQTIDDLDGESVADETIEFALDGVGYEIDLSSANAKKLRDELEAWAKHARRVSGRRRQPKTPAPRAKSADNREQTAAIREWARNNGFEVSARGRIPAEVQQAYRAANSDPED</sequence>
<dbReference type="Pfam" id="PF23359">
    <property type="entry name" value="Lsr2_DNA-bd"/>
    <property type="match status" value="1"/>
</dbReference>
<dbReference type="Proteomes" id="UP001595696">
    <property type="component" value="Unassembled WGS sequence"/>
</dbReference>
<accession>A0ABV8DY82</accession>
<name>A0ABV8DY82_9NOCA</name>
<feature type="domain" description="Lsr2 DNA-binding" evidence="4">
    <location>
        <begin position="77"/>
        <end position="112"/>
    </location>
</feature>
<dbReference type="InterPro" id="IPR055370">
    <property type="entry name" value="Lsr2_DNA-bd"/>
</dbReference>
<keyword evidence="6" id="KW-1185">Reference proteome</keyword>
<keyword evidence="1" id="KW-0238">DNA-binding</keyword>
<evidence type="ECO:0000259" key="4">
    <source>
        <dbReference type="Pfam" id="PF23359"/>
    </source>
</evidence>
<dbReference type="InterPro" id="IPR036625">
    <property type="entry name" value="E3-bd_dom_sf"/>
</dbReference>
<evidence type="ECO:0000313" key="5">
    <source>
        <dbReference type="EMBL" id="MFC3964878.1"/>
    </source>
</evidence>
<reference evidence="6" key="1">
    <citation type="journal article" date="2019" name="Int. J. Syst. Evol. Microbiol.">
        <title>The Global Catalogue of Microorganisms (GCM) 10K type strain sequencing project: providing services to taxonomists for standard genome sequencing and annotation.</title>
        <authorList>
            <consortium name="The Broad Institute Genomics Platform"/>
            <consortium name="The Broad Institute Genome Sequencing Center for Infectious Disease"/>
            <person name="Wu L."/>
            <person name="Ma J."/>
        </authorList>
    </citation>
    <scope>NUCLEOTIDE SEQUENCE [LARGE SCALE GENOMIC DNA]</scope>
    <source>
        <strain evidence="6">CGMCC 4.7330</strain>
    </source>
</reference>
<feature type="region of interest" description="Disordered" evidence="2">
    <location>
        <begin position="54"/>
        <end position="80"/>
    </location>
</feature>